<keyword evidence="2" id="KW-1185">Reference proteome</keyword>
<protein>
    <submittedName>
        <fullName evidence="1">Phage tail protein</fullName>
    </submittedName>
</protein>
<evidence type="ECO:0000313" key="2">
    <source>
        <dbReference type="Proteomes" id="UP000230709"/>
    </source>
</evidence>
<name>A0A2D2CYQ8_METT3</name>
<dbReference type="Proteomes" id="UP000230709">
    <property type="component" value="Chromosome"/>
</dbReference>
<organism evidence="1 2">
    <name type="scientific">Methylosinus trichosporium (strain ATCC 35070 / NCIMB 11131 / UNIQEM 75 / OB3b)</name>
    <dbReference type="NCBI Taxonomy" id="595536"/>
    <lineage>
        <taxon>Bacteria</taxon>
        <taxon>Pseudomonadati</taxon>
        <taxon>Pseudomonadota</taxon>
        <taxon>Alphaproteobacteria</taxon>
        <taxon>Hyphomicrobiales</taxon>
        <taxon>Methylocystaceae</taxon>
        <taxon>Methylosinus</taxon>
    </lineage>
</organism>
<proteinExistence type="predicted"/>
<accession>A0A2D2CYQ8</accession>
<dbReference type="AlphaFoldDB" id="A0A2D2CYQ8"/>
<dbReference type="EMBL" id="CP023737">
    <property type="protein sequence ID" value="ATQ67834.1"/>
    <property type="molecule type" value="Genomic_DNA"/>
</dbReference>
<dbReference type="InterPro" id="IPR008861">
    <property type="entry name" value="GpX-like"/>
</dbReference>
<dbReference type="STRING" id="595536.GCA_000178815_03562"/>
<dbReference type="KEGG" id="mtw:CQW49_07940"/>
<evidence type="ECO:0000313" key="1">
    <source>
        <dbReference type="EMBL" id="ATQ67834.1"/>
    </source>
</evidence>
<sequence>MIDTLTVETDHTTLDLLLWRRYRREAKGLVEDTLARNPGLAALGSILPIGTVVQVQAPALATDSAAAIVTSLYD</sequence>
<dbReference type="Pfam" id="PF05489">
    <property type="entry name" value="Phage_tail_X"/>
    <property type="match status" value="1"/>
</dbReference>
<gene>
    <name evidence="1" type="ORF">CQW49_07940</name>
</gene>
<reference evidence="2" key="1">
    <citation type="submission" date="2017-10" db="EMBL/GenBank/DDBJ databases">
        <title>Completed PacBio SMRT sequence of Methylosinus trichosporium OB3b reveals presence of a third large plasmid.</title>
        <authorList>
            <person name="Charles T.C."/>
            <person name="Lynch M.D.J."/>
            <person name="Heil J.R."/>
            <person name="Cheng J."/>
        </authorList>
    </citation>
    <scope>NUCLEOTIDE SEQUENCE [LARGE SCALE GENOMIC DNA]</scope>
    <source>
        <strain evidence="2">OB3b</strain>
    </source>
</reference>
<dbReference type="RefSeq" id="WP_003611048.1">
    <property type="nucleotide sequence ID" value="NZ_ADVE02000001.1"/>
</dbReference>